<dbReference type="AlphaFoldDB" id="A0A642HKV4"/>
<organism evidence="12 13">
    <name type="scientific">Bacteroides fragilis</name>
    <dbReference type="NCBI Taxonomy" id="817"/>
    <lineage>
        <taxon>Bacteria</taxon>
        <taxon>Pseudomonadati</taxon>
        <taxon>Bacteroidota</taxon>
        <taxon>Bacteroidia</taxon>
        <taxon>Bacteroidales</taxon>
        <taxon>Bacteroidaceae</taxon>
        <taxon>Bacteroides</taxon>
    </lineage>
</organism>
<keyword evidence="12" id="KW-0675">Receptor</keyword>
<keyword evidence="4 8" id="KW-0812">Transmembrane</keyword>
<sequence>MKQVNLRIYQTILTLLVGLFLSAGAYAQQISVRGIVKDQMGEPVIGANVLVKGTSNGVITDIDGKFALSAAKNDILIISFVGFMSQEIPVTGKDLMVTLKEDTGLLDEVVVLGYGANARKQDLSAAVGVLSNTDDLTVRPVSSTESLLQGQLAGVTVQSNGGDPTSTPSIVIRGQGSQNGDNVLWVVDGVPGAPIASMSDIESIVVLKDAASAAIYGAQSGAGGVILVTTKKAKAGIPTLSYEGTYGIRQATNLPEPLNAEEELEMRKRSYANANVTLPDGWNIEKNPWIGTTRTNWMDEIFRTAFYQRHNIALNVGTDNYSSRLSFSFDNDEGVLINTYNKNYAIRYNGKFDLNKWVSISEDLVWKNTENRSKDTNDAYTGPVLSAIYMPASATVYNPLDGTWGGTTTEDPEYIAKYGSNFAGAHGDAVNPVRLLRAENRFNRTSDVWSTTSLQIANIIQGLKFTSRFTYNLKTNNYKNFRPIQDEPGKPNNSNSLDVANYRTDAWKTENTLTYDNSFGNHTVGALFSTTADHYNVRGLKVNGKNFADESPYLQYLAYAGTTSATDYLTGPDANVSLVARLAYSYDDRYFVTASWRRDYAGRLPKENNFGDFPAATLAWKISNEKFFKKSDFIGMLKLRASWGRVGNLGSIDYNYKSLLLGTSYWQEQAQYGVINNATWNNFVYNSTAMNRNLTWETSEQWDLGLDVELFKNRLALSFDYFDKRTFNLIQKQTMNWPSSIGLDPLLINQGEIRNRGIEIQANWNDRVNKDFSYFVSGNFSYLKNWVSDIGVKNADGSPGVWTDSDSKFRNIPYTRQTAEGEPLNSYYLIKTDGIFQSDAEAAAYVDKNGKRIQPNAVAGDLKFIDYNNDGKIDDKDRQYCGSATPKTTYSFSFGATYKKFSFSAMFQGVGGAQAFYAAKSVILSDADGNFNRVKDILNAWSPTNTSSNIPRLSMNDPNSNFSTASDWYLESASYLRLKNLTLSYDLTDVLQKWSHLRERNSRMSVYFSGENLFTITDYSGMDPECGGWDAMKYPVSRVFSFGVKLTY</sequence>
<evidence type="ECO:0000256" key="1">
    <source>
        <dbReference type="ARBA" id="ARBA00004571"/>
    </source>
</evidence>
<feature type="domain" description="TonB-dependent receptor-like beta-barrel" evidence="10">
    <location>
        <begin position="417"/>
        <end position="1013"/>
    </location>
</feature>
<dbReference type="Gene3D" id="2.170.130.10">
    <property type="entry name" value="TonB-dependent receptor, plug domain"/>
    <property type="match status" value="1"/>
</dbReference>
<dbReference type="InterPro" id="IPR037066">
    <property type="entry name" value="Plug_dom_sf"/>
</dbReference>
<evidence type="ECO:0000256" key="9">
    <source>
        <dbReference type="RuleBase" id="RU003357"/>
    </source>
</evidence>
<keyword evidence="6 8" id="KW-0472">Membrane</keyword>
<dbReference type="Pfam" id="PF07715">
    <property type="entry name" value="Plug"/>
    <property type="match status" value="1"/>
</dbReference>
<evidence type="ECO:0000259" key="10">
    <source>
        <dbReference type="Pfam" id="PF00593"/>
    </source>
</evidence>
<evidence type="ECO:0000256" key="8">
    <source>
        <dbReference type="PROSITE-ProRule" id="PRU01360"/>
    </source>
</evidence>
<dbReference type="InterPro" id="IPR023997">
    <property type="entry name" value="TonB-dep_OMP_SusC/RagA_CS"/>
</dbReference>
<accession>A0A642HKV4</accession>
<evidence type="ECO:0000256" key="5">
    <source>
        <dbReference type="ARBA" id="ARBA00023077"/>
    </source>
</evidence>
<dbReference type="Proteomes" id="UP000460666">
    <property type="component" value="Unassembled WGS sequence"/>
</dbReference>
<proteinExistence type="inferred from homology"/>
<dbReference type="Gene3D" id="2.40.170.20">
    <property type="entry name" value="TonB-dependent receptor, beta-barrel domain"/>
    <property type="match status" value="1"/>
</dbReference>
<dbReference type="InterPro" id="IPR036942">
    <property type="entry name" value="Beta-barrel_TonB_sf"/>
</dbReference>
<evidence type="ECO:0000256" key="4">
    <source>
        <dbReference type="ARBA" id="ARBA00022692"/>
    </source>
</evidence>
<keyword evidence="2 8" id="KW-0813">Transport</keyword>
<evidence type="ECO:0000256" key="2">
    <source>
        <dbReference type="ARBA" id="ARBA00022448"/>
    </source>
</evidence>
<dbReference type="SUPFAM" id="SSF56935">
    <property type="entry name" value="Porins"/>
    <property type="match status" value="1"/>
</dbReference>
<protein>
    <submittedName>
        <fullName evidence="12">TonB-dependent receptor</fullName>
    </submittedName>
</protein>
<dbReference type="NCBIfam" id="TIGR04057">
    <property type="entry name" value="SusC_RagA_signa"/>
    <property type="match status" value="1"/>
</dbReference>
<comment type="subcellular location">
    <subcellularLocation>
        <location evidence="1 8">Cell outer membrane</location>
        <topology evidence="1 8">Multi-pass membrane protein</topology>
    </subcellularLocation>
</comment>
<reference evidence="12 13" key="1">
    <citation type="journal article" date="2019" name="Nat. Med.">
        <title>A library of human gut bacterial isolates paired with longitudinal multiomics data enables mechanistic microbiome research.</title>
        <authorList>
            <person name="Poyet M."/>
            <person name="Groussin M."/>
            <person name="Gibbons S.M."/>
            <person name="Avila-Pacheco J."/>
            <person name="Jiang X."/>
            <person name="Kearney S.M."/>
            <person name="Perrotta A.R."/>
            <person name="Berdy B."/>
            <person name="Zhao S."/>
            <person name="Lieberman T.D."/>
            <person name="Swanson P.K."/>
            <person name="Smith M."/>
            <person name="Roesemann S."/>
            <person name="Alexander J.E."/>
            <person name="Rich S.A."/>
            <person name="Livny J."/>
            <person name="Vlamakis H."/>
            <person name="Clish C."/>
            <person name="Bullock K."/>
            <person name="Deik A."/>
            <person name="Scott J."/>
            <person name="Pierce K.A."/>
            <person name="Xavier R.J."/>
            <person name="Alm E.J."/>
        </authorList>
    </citation>
    <scope>NUCLEOTIDE SEQUENCE [LARGE SCALE GENOMIC DNA]</scope>
    <source>
        <strain evidence="12 13">BIOML-A46</strain>
    </source>
</reference>
<evidence type="ECO:0000313" key="13">
    <source>
        <dbReference type="Proteomes" id="UP000460666"/>
    </source>
</evidence>
<dbReference type="InterPro" id="IPR012910">
    <property type="entry name" value="Plug_dom"/>
</dbReference>
<evidence type="ECO:0000256" key="6">
    <source>
        <dbReference type="ARBA" id="ARBA00023136"/>
    </source>
</evidence>
<dbReference type="InterPro" id="IPR000531">
    <property type="entry name" value="Beta-barrel_TonB"/>
</dbReference>
<dbReference type="Pfam" id="PF13715">
    <property type="entry name" value="CarbopepD_reg_2"/>
    <property type="match status" value="1"/>
</dbReference>
<keyword evidence="3 8" id="KW-1134">Transmembrane beta strand</keyword>
<dbReference type="EMBL" id="VWCJ01000034">
    <property type="protein sequence ID" value="KAA4990236.1"/>
    <property type="molecule type" value="Genomic_DNA"/>
</dbReference>
<dbReference type="NCBIfam" id="TIGR04056">
    <property type="entry name" value="OMP_RagA_SusC"/>
    <property type="match status" value="1"/>
</dbReference>
<evidence type="ECO:0000259" key="11">
    <source>
        <dbReference type="Pfam" id="PF07715"/>
    </source>
</evidence>
<dbReference type="Pfam" id="PF00593">
    <property type="entry name" value="TonB_dep_Rec_b-barrel"/>
    <property type="match status" value="1"/>
</dbReference>
<dbReference type="InterPro" id="IPR023996">
    <property type="entry name" value="TonB-dep_OMP_SusC/RagA"/>
</dbReference>
<evidence type="ECO:0000313" key="12">
    <source>
        <dbReference type="EMBL" id="KAA4990236.1"/>
    </source>
</evidence>
<dbReference type="SUPFAM" id="SSF49464">
    <property type="entry name" value="Carboxypeptidase regulatory domain-like"/>
    <property type="match status" value="1"/>
</dbReference>
<dbReference type="RefSeq" id="WP_032533896.1">
    <property type="nucleotide sequence ID" value="NZ_CAAKNW010000102.1"/>
</dbReference>
<comment type="similarity">
    <text evidence="8 9">Belongs to the TonB-dependent receptor family.</text>
</comment>
<gene>
    <name evidence="12" type="ORF">F2Z89_22930</name>
</gene>
<keyword evidence="5 9" id="KW-0798">TonB box</keyword>
<name>A0A642HKV4_BACFG</name>
<dbReference type="FunFam" id="2.60.40.1120:FF:000003">
    <property type="entry name" value="Outer membrane protein Omp121"/>
    <property type="match status" value="1"/>
</dbReference>
<dbReference type="Gene3D" id="2.60.40.1120">
    <property type="entry name" value="Carboxypeptidase-like, regulatory domain"/>
    <property type="match status" value="1"/>
</dbReference>
<evidence type="ECO:0000256" key="7">
    <source>
        <dbReference type="ARBA" id="ARBA00023237"/>
    </source>
</evidence>
<dbReference type="GO" id="GO:0009279">
    <property type="term" value="C:cell outer membrane"/>
    <property type="evidence" value="ECO:0007669"/>
    <property type="project" value="UniProtKB-SubCell"/>
</dbReference>
<feature type="domain" description="TonB-dependent receptor plug" evidence="11">
    <location>
        <begin position="120"/>
        <end position="223"/>
    </location>
</feature>
<dbReference type="PROSITE" id="PS52016">
    <property type="entry name" value="TONB_DEPENDENT_REC_3"/>
    <property type="match status" value="1"/>
</dbReference>
<dbReference type="InterPro" id="IPR039426">
    <property type="entry name" value="TonB-dep_rcpt-like"/>
</dbReference>
<comment type="caution">
    <text evidence="12">The sequence shown here is derived from an EMBL/GenBank/DDBJ whole genome shotgun (WGS) entry which is preliminary data.</text>
</comment>
<keyword evidence="7 8" id="KW-0998">Cell outer membrane</keyword>
<dbReference type="InterPro" id="IPR008969">
    <property type="entry name" value="CarboxyPept-like_regulatory"/>
</dbReference>
<evidence type="ECO:0000256" key="3">
    <source>
        <dbReference type="ARBA" id="ARBA00022452"/>
    </source>
</evidence>